<dbReference type="SUPFAM" id="SSF49899">
    <property type="entry name" value="Concanavalin A-like lectins/glucanases"/>
    <property type="match status" value="1"/>
</dbReference>
<dbReference type="InterPro" id="IPR013320">
    <property type="entry name" value="ConA-like_dom_sf"/>
</dbReference>
<dbReference type="OrthoDB" id="4221926at2759"/>
<proteinExistence type="predicted"/>
<dbReference type="GO" id="GO:0016829">
    <property type="term" value="F:lyase activity"/>
    <property type="evidence" value="ECO:0007669"/>
    <property type="project" value="UniProtKB-KW"/>
</dbReference>
<protein>
    <submittedName>
        <fullName evidence="3">Alginate lyase 2</fullName>
    </submittedName>
</protein>
<organism evidence="3 4">
    <name type="scientific">Vigna unguiculata</name>
    <name type="common">Cowpea</name>
    <dbReference type="NCBI Taxonomy" id="3917"/>
    <lineage>
        <taxon>Eukaryota</taxon>
        <taxon>Viridiplantae</taxon>
        <taxon>Streptophyta</taxon>
        <taxon>Embryophyta</taxon>
        <taxon>Tracheophyta</taxon>
        <taxon>Spermatophyta</taxon>
        <taxon>Magnoliopsida</taxon>
        <taxon>eudicotyledons</taxon>
        <taxon>Gunneridae</taxon>
        <taxon>Pentapetalae</taxon>
        <taxon>rosids</taxon>
        <taxon>fabids</taxon>
        <taxon>Fabales</taxon>
        <taxon>Fabaceae</taxon>
        <taxon>Papilionoideae</taxon>
        <taxon>50 kb inversion clade</taxon>
        <taxon>NPAAA clade</taxon>
        <taxon>indigoferoid/millettioid clade</taxon>
        <taxon>Phaseoleae</taxon>
        <taxon>Vigna</taxon>
    </lineage>
</organism>
<feature type="signal peptide" evidence="1">
    <location>
        <begin position="1"/>
        <end position="26"/>
    </location>
</feature>
<evidence type="ECO:0000313" key="3">
    <source>
        <dbReference type="EMBL" id="QCE15284.1"/>
    </source>
</evidence>
<name>A0A4D6NRI2_VIGUN</name>
<keyword evidence="4" id="KW-1185">Reference proteome</keyword>
<dbReference type="InterPro" id="IPR014895">
    <property type="entry name" value="Alginate_lyase_2"/>
</dbReference>
<accession>A0A4D6NRI2</accession>
<dbReference type="Pfam" id="PF08787">
    <property type="entry name" value="Alginate_lyase2"/>
    <property type="match status" value="1"/>
</dbReference>
<keyword evidence="1" id="KW-0732">Signal</keyword>
<dbReference type="Gramene" id="Vigun09g126700.1.v1.2">
    <property type="protein sequence ID" value="Vigun09g126700.1.v1.2"/>
    <property type="gene ID" value="Vigun09g126700.v1.2"/>
</dbReference>
<evidence type="ECO:0000256" key="1">
    <source>
        <dbReference type="SAM" id="SignalP"/>
    </source>
</evidence>
<dbReference type="EMBL" id="CP039355">
    <property type="protein sequence ID" value="QCE15284.1"/>
    <property type="molecule type" value="Genomic_DNA"/>
</dbReference>
<reference evidence="3 4" key="1">
    <citation type="submission" date="2019-04" db="EMBL/GenBank/DDBJ databases">
        <title>An improved genome assembly and genetic linkage map for asparagus bean, Vigna unguiculata ssp. sesquipedialis.</title>
        <authorList>
            <person name="Xia Q."/>
            <person name="Zhang R."/>
            <person name="Dong Y."/>
        </authorList>
    </citation>
    <scope>NUCLEOTIDE SEQUENCE [LARGE SCALE GENOMIC DNA]</scope>
    <source>
        <tissue evidence="3">Leaf</tissue>
    </source>
</reference>
<feature type="chain" id="PRO_5020038584" evidence="1">
    <location>
        <begin position="27"/>
        <end position="216"/>
    </location>
</feature>
<dbReference type="PANTHER" id="PTHR33681:SF4">
    <property type="entry name" value="OS12G0171100 PROTEIN"/>
    <property type="match status" value="1"/>
</dbReference>
<evidence type="ECO:0000313" key="4">
    <source>
        <dbReference type="Proteomes" id="UP000501690"/>
    </source>
</evidence>
<feature type="domain" description="Alginate lyase 2" evidence="2">
    <location>
        <begin position="40"/>
        <end position="213"/>
    </location>
</feature>
<gene>
    <name evidence="3" type="ORF">DEO72_LG11g2293</name>
</gene>
<sequence>MVSHPIFHQTLVLFLLCVTTLSLVAADPTDGFTQLSLTSSNFQVQKPYDVSQGDRYTFINGVHRLWVYNSDKPHTTTSQTAPRTEIRITGYDYTSGVWQFEGHFYVPSGTTGTCIQQVFGGATHATTSQTRVYGGSLTHYQSTTLQQNIYNKWHRFNVIHDVGANNVKIYIDGIRKFNGNGRGAGVHYMKFGVYAQEGASPYMESRWRDIKLFRRY</sequence>
<dbReference type="AlphaFoldDB" id="A0A4D6NRI2"/>
<keyword evidence="3" id="KW-0456">Lyase</keyword>
<dbReference type="PANTHER" id="PTHR33681">
    <property type="entry name" value="BINDING PROTEIN, PUTATIVE, EXPRESSED-RELATED"/>
    <property type="match status" value="1"/>
</dbReference>
<dbReference type="Proteomes" id="UP000501690">
    <property type="component" value="Linkage Group LG11"/>
</dbReference>
<evidence type="ECO:0000259" key="2">
    <source>
        <dbReference type="Pfam" id="PF08787"/>
    </source>
</evidence>